<evidence type="ECO:0000256" key="1">
    <source>
        <dbReference type="SAM" id="MobiDB-lite"/>
    </source>
</evidence>
<dbReference type="EMBL" id="MU853408">
    <property type="protein sequence ID" value="KAK4134428.1"/>
    <property type="molecule type" value="Genomic_DNA"/>
</dbReference>
<evidence type="ECO:0000313" key="3">
    <source>
        <dbReference type="Proteomes" id="UP001304895"/>
    </source>
</evidence>
<feature type="non-terminal residue" evidence="2">
    <location>
        <position position="1"/>
    </location>
</feature>
<name>A0AAN6UK75_9PEZI</name>
<proteinExistence type="predicted"/>
<dbReference type="PANTHER" id="PTHR41813">
    <property type="entry name" value="REGULATOR PAB1642, PUTATIVE (AFU_ORTHOLOGUE AFUA_3G11955)-RELATED"/>
    <property type="match status" value="1"/>
</dbReference>
<dbReference type="CDD" id="cd19357">
    <property type="entry name" value="TenA_E_At3g16990-like"/>
    <property type="match status" value="1"/>
</dbReference>
<feature type="compositionally biased region" description="Pro residues" evidence="1">
    <location>
        <begin position="153"/>
        <end position="165"/>
    </location>
</feature>
<protein>
    <submittedName>
        <fullName evidence="2">Heme oxygenase-like protein</fullName>
    </submittedName>
</protein>
<dbReference type="Proteomes" id="UP001304895">
    <property type="component" value="Unassembled WGS sequence"/>
</dbReference>
<accession>A0AAN6UK75</accession>
<dbReference type="PANTHER" id="PTHR41813:SF2">
    <property type="entry name" value="REGULATOR PAB1642, PUTATIVE (AFU_ORTHOLOGUE AFUA_3G11955)-RELATED"/>
    <property type="match status" value="1"/>
</dbReference>
<gene>
    <name evidence="2" type="ORF">BT67DRAFT_495961</name>
</gene>
<dbReference type="InterPro" id="IPR053261">
    <property type="entry name" value="Polyketide-peptide_reg"/>
</dbReference>
<sequence>WSLTAHLLAAQQPLHRAATQHAFLRAAAAGRLPRPVLARWLAADRLYMHLYLRAAGQLLAALHLPLPLSPGPEWEHDPPAESRLADWLVDALVAVRREERLLGDVAARYGLMARVFASTGTALDRSRESVAAAAAAAAAAGLCGADSGASSPAAPPPPPPPPPLPWLEGALTFWGTERCYLDAWSFARDRARECGGGSGAGDADGGALRNELIPNWSSPEFREFVDRLARLIDGAVREVLERAGDEDRERVKGELLARVEGPWKTLLEAEREFWPDV</sequence>
<feature type="region of interest" description="Disordered" evidence="1">
    <location>
        <begin position="146"/>
        <end position="165"/>
    </location>
</feature>
<keyword evidence="3" id="KW-1185">Reference proteome</keyword>
<organism evidence="2 3">
    <name type="scientific">Trichocladium antarcticum</name>
    <dbReference type="NCBI Taxonomy" id="1450529"/>
    <lineage>
        <taxon>Eukaryota</taxon>
        <taxon>Fungi</taxon>
        <taxon>Dikarya</taxon>
        <taxon>Ascomycota</taxon>
        <taxon>Pezizomycotina</taxon>
        <taxon>Sordariomycetes</taxon>
        <taxon>Sordariomycetidae</taxon>
        <taxon>Sordariales</taxon>
        <taxon>Chaetomiaceae</taxon>
        <taxon>Trichocladium</taxon>
    </lineage>
</organism>
<reference evidence="2" key="1">
    <citation type="journal article" date="2023" name="Mol. Phylogenet. Evol.">
        <title>Genome-scale phylogeny and comparative genomics of the fungal order Sordariales.</title>
        <authorList>
            <person name="Hensen N."/>
            <person name="Bonometti L."/>
            <person name="Westerberg I."/>
            <person name="Brannstrom I.O."/>
            <person name="Guillou S."/>
            <person name="Cros-Aarteil S."/>
            <person name="Calhoun S."/>
            <person name="Haridas S."/>
            <person name="Kuo A."/>
            <person name="Mondo S."/>
            <person name="Pangilinan J."/>
            <person name="Riley R."/>
            <person name="LaButti K."/>
            <person name="Andreopoulos B."/>
            <person name="Lipzen A."/>
            <person name="Chen C."/>
            <person name="Yan M."/>
            <person name="Daum C."/>
            <person name="Ng V."/>
            <person name="Clum A."/>
            <person name="Steindorff A."/>
            <person name="Ohm R.A."/>
            <person name="Martin F."/>
            <person name="Silar P."/>
            <person name="Natvig D.O."/>
            <person name="Lalanne C."/>
            <person name="Gautier V."/>
            <person name="Ament-Velasquez S.L."/>
            <person name="Kruys A."/>
            <person name="Hutchinson M.I."/>
            <person name="Powell A.J."/>
            <person name="Barry K."/>
            <person name="Miller A.N."/>
            <person name="Grigoriev I.V."/>
            <person name="Debuchy R."/>
            <person name="Gladieux P."/>
            <person name="Hiltunen Thoren M."/>
            <person name="Johannesson H."/>
        </authorList>
    </citation>
    <scope>NUCLEOTIDE SEQUENCE</scope>
    <source>
        <strain evidence="2">CBS 123565</strain>
    </source>
</reference>
<reference evidence="2" key="2">
    <citation type="submission" date="2023-05" db="EMBL/GenBank/DDBJ databases">
        <authorList>
            <consortium name="Lawrence Berkeley National Laboratory"/>
            <person name="Steindorff A."/>
            <person name="Hensen N."/>
            <person name="Bonometti L."/>
            <person name="Westerberg I."/>
            <person name="Brannstrom I.O."/>
            <person name="Guillou S."/>
            <person name="Cros-Aarteil S."/>
            <person name="Calhoun S."/>
            <person name="Haridas S."/>
            <person name="Kuo A."/>
            <person name="Mondo S."/>
            <person name="Pangilinan J."/>
            <person name="Riley R."/>
            <person name="Labutti K."/>
            <person name="Andreopoulos B."/>
            <person name="Lipzen A."/>
            <person name="Chen C."/>
            <person name="Yanf M."/>
            <person name="Daum C."/>
            <person name="Ng V."/>
            <person name="Clum A."/>
            <person name="Ohm R."/>
            <person name="Martin F."/>
            <person name="Silar P."/>
            <person name="Natvig D."/>
            <person name="Lalanne C."/>
            <person name="Gautier V."/>
            <person name="Ament-Velasquez S.L."/>
            <person name="Kruys A."/>
            <person name="Hutchinson M.I."/>
            <person name="Powell A.J."/>
            <person name="Barry K."/>
            <person name="Miller A.N."/>
            <person name="Grigoriev I.V."/>
            <person name="Debuchy R."/>
            <person name="Gladieux P."/>
            <person name="Thoren M.H."/>
            <person name="Johannesson H."/>
        </authorList>
    </citation>
    <scope>NUCLEOTIDE SEQUENCE</scope>
    <source>
        <strain evidence="2">CBS 123565</strain>
    </source>
</reference>
<evidence type="ECO:0000313" key="2">
    <source>
        <dbReference type="EMBL" id="KAK4134428.1"/>
    </source>
</evidence>
<comment type="caution">
    <text evidence="2">The sequence shown here is derived from an EMBL/GenBank/DDBJ whole genome shotgun (WGS) entry which is preliminary data.</text>
</comment>
<dbReference type="AlphaFoldDB" id="A0AAN6UK75"/>
<dbReference type="Gene3D" id="1.20.910.10">
    <property type="entry name" value="Heme oxygenase-like"/>
    <property type="match status" value="1"/>
</dbReference>
<dbReference type="SUPFAM" id="SSF48613">
    <property type="entry name" value="Heme oxygenase-like"/>
    <property type="match status" value="1"/>
</dbReference>
<dbReference type="InterPro" id="IPR016084">
    <property type="entry name" value="Haem_Oase-like_multi-hlx"/>
</dbReference>